<dbReference type="EMBL" id="CADCUR010000218">
    <property type="protein sequence ID" value="CAA9412250.1"/>
    <property type="molecule type" value="Genomic_DNA"/>
</dbReference>
<evidence type="ECO:0000256" key="1">
    <source>
        <dbReference type="SAM" id="SignalP"/>
    </source>
</evidence>
<dbReference type="AlphaFoldDB" id="A0A6J4PFH9"/>
<protein>
    <submittedName>
        <fullName evidence="2">L-sorbosone dehydrogenase</fullName>
    </submittedName>
</protein>
<sequence length="449" mass="49448">MIKNSKIFFSLALSALVLICDSAAASAQIKLVTQKVSLRDGRKFNLNLPADYEIVPAAEGLRRPRFFARAPDGRIFVTDMYDLTDNRRGAVYILDDWNHETGRFGAVTPYLTNLKNPNSAQFYTDENGQDWFYLAETDKLTRRKFTRGEKKPTDRKPQTLAAFPDYGLSYKYGGWHLTRTIAFSPAGKIYVSVGSSCNACAEKEAVRATVLEMNADGSEQRIYAKGLRNAVDIKWIGKFLFATNQGVDHLGANKPDETFYALKDGADYGWAACYQSNGVVFADPQHRRKIGCRNVPAAYAFFPAHSSALGFDYFDGAETDQAIKNAFLVALHGSTDKAIGSGYKIVIVRKGEKTQDFISGFLQGKTVVGRPCGIMRIGESSLLFTDDHSGVVYHVRRKGAIAEFAAAPEPKSKVSEIVNTTTTAPESEPKTKSCFGAAIVLAALLRLIF</sequence>
<reference evidence="2" key="1">
    <citation type="submission" date="2020-02" db="EMBL/GenBank/DDBJ databases">
        <authorList>
            <person name="Meier V. D."/>
        </authorList>
    </citation>
    <scope>NUCLEOTIDE SEQUENCE</scope>
    <source>
        <strain evidence="2">AVDCRST_MAG74</strain>
    </source>
</reference>
<keyword evidence="1" id="KW-0732">Signal</keyword>
<evidence type="ECO:0000313" key="2">
    <source>
        <dbReference type="EMBL" id="CAA9412250.1"/>
    </source>
</evidence>
<name>A0A6J4PFH9_9BACT</name>
<feature type="signal peptide" evidence="1">
    <location>
        <begin position="1"/>
        <end position="27"/>
    </location>
</feature>
<organism evidence="2">
    <name type="scientific">uncultured Pyrinomonadaceae bacterium</name>
    <dbReference type="NCBI Taxonomy" id="2283094"/>
    <lineage>
        <taxon>Bacteria</taxon>
        <taxon>Pseudomonadati</taxon>
        <taxon>Acidobacteriota</taxon>
        <taxon>Blastocatellia</taxon>
        <taxon>Blastocatellales</taxon>
        <taxon>Pyrinomonadaceae</taxon>
        <taxon>environmental samples</taxon>
    </lineage>
</organism>
<accession>A0A6J4PFH9</accession>
<dbReference type="SUPFAM" id="SSF63829">
    <property type="entry name" value="Calcium-dependent phosphotriesterase"/>
    <property type="match status" value="1"/>
</dbReference>
<dbReference type="Gene3D" id="2.120.10.30">
    <property type="entry name" value="TolB, C-terminal domain"/>
    <property type="match status" value="1"/>
</dbReference>
<gene>
    <name evidence="2" type="ORF">AVDCRST_MAG74-2360</name>
</gene>
<dbReference type="InterPro" id="IPR011042">
    <property type="entry name" value="6-blade_b-propeller_TolB-like"/>
</dbReference>
<dbReference type="PANTHER" id="PTHR19328">
    <property type="entry name" value="HEDGEHOG-INTERACTING PROTEIN"/>
    <property type="match status" value="1"/>
</dbReference>
<feature type="chain" id="PRO_5027083645" evidence="1">
    <location>
        <begin position="28"/>
        <end position="449"/>
    </location>
</feature>
<dbReference type="PANTHER" id="PTHR19328:SF53">
    <property type="entry name" value="MEMBRANE PROTEIN"/>
    <property type="match status" value="1"/>
</dbReference>
<proteinExistence type="predicted"/>